<accession>A0A2W5A389</accession>
<reference evidence="1 2" key="1">
    <citation type="submission" date="2017-08" db="EMBL/GenBank/DDBJ databases">
        <title>Infants hospitalized years apart are colonized by the same room-sourced microbial strains.</title>
        <authorList>
            <person name="Brooks B."/>
            <person name="Olm M.R."/>
            <person name="Firek B.A."/>
            <person name="Baker R."/>
            <person name="Thomas B.C."/>
            <person name="Morowitz M.J."/>
            <person name="Banfield J.F."/>
        </authorList>
    </citation>
    <scope>NUCLEOTIDE SEQUENCE [LARGE SCALE GENOMIC DNA]</scope>
    <source>
        <strain evidence="1">S2_018_000_R2_104</strain>
    </source>
</reference>
<evidence type="ECO:0000313" key="2">
    <source>
        <dbReference type="Proteomes" id="UP000249557"/>
    </source>
</evidence>
<dbReference type="EMBL" id="QFNK01000002">
    <property type="protein sequence ID" value="PZO89013.1"/>
    <property type="molecule type" value="Genomic_DNA"/>
</dbReference>
<dbReference type="AlphaFoldDB" id="A0A2W5A389"/>
<dbReference type="InterPro" id="IPR053171">
    <property type="entry name" value="Viral_Tip_Attach_Protein"/>
</dbReference>
<proteinExistence type="predicted"/>
<protein>
    <recommendedName>
        <fullName evidence="3">Fibronectin type-III domain-containing protein</fullName>
    </recommendedName>
</protein>
<name>A0A2W5A389_9BACT</name>
<organism evidence="1 2">
    <name type="scientific">Micavibrio aeruginosavorus</name>
    <dbReference type="NCBI Taxonomy" id="349221"/>
    <lineage>
        <taxon>Bacteria</taxon>
        <taxon>Pseudomonadati</taxon>
        <taxon>Bdellovibrionota</taxon>
        <taxon>Bdellovibrionia</taxon>
        <taxon>Bdellovibrionales</taxon>
        <taxon>Pseudobdellovibrionaceae</taxon>
        <taxon>Micavibrio</taxon>
    </lineage>
</organism>
<comment type="caution">
    <text evidence="1">The sequence shown here is derived from an EMBL/GenBank/DDBJ whole genome shotgun (WGS) entry which is preliminary data.</text>
</comment>
<dbReference type="Proteomes" id="UP000249557">
    <property type="component" value="Unassembled WGS sequence"/>
</dbReference>
<dbReference type="InterPro" id="IPR036116">
    <property type="entry name" value="FN3_sf"/>
</dbReference>
<evidence type="ECO:0008006" key="3">
    <source>
        <dbReference type="Google" id="ProtNLM"/>
    </source>
</evidence>
<dbReference type="PANTHER" id="PTHR36251">
    <property type="entry name" value="FELS-1 PROPHAGE HOST SPECIFICITY PROTEIN-RELATED"/>
    <property type="match status" value="1"/>
</dbReference>
<dbReference type="InterPro" id="IPR013783">
    <property type="entry name" value="Ig-like_fold"/>
</dbReference>
<dbReference type="Gene3D" id="2.60.40.10">
    <property type="entry name" value="Immunoglobulins"/>
    <property type="match status" value="1"/>
</dbReference>
<evidence type="ECO:0000313" key="1">
    <source>
        <dbReference type="EMBL" id="PZO89013.1"/>
    </source>
</evidence>
<dbReference type="SUPFAM" id="SSF49265">
    <property type="entry name" value="Fibronectin type III"/>
    <property type="match status" value="1"/>
</dbReference>
<dbReference type="PANTHER" id="PTHR36251:SF2">
    <property type="entry name" value="GIFSY-2 PROPHAGE HOST SPECIFICITY PROTEIN J, PHAGE LAMBDA"/>
    <property type="match status" value="1"/>
</dbReference>
<sequence length="610" mass="66074">MPPAVAVVGAVAGALTSKFIAAAVGGGILGSIVGAVAGGIVSTGISFLGSKVFGKEADKPRFESTLLSADVKGGGRTQMVRQPITSHRIVYGRTRVSGPIVFIHSRPVDGSSSKLDMLHVVILLAAHQSNAIQEIYFNDEVLALDGSGNATADPYKQDSTVFANVYKHLGSPTQLADSVLVSNSGGKWTDGHRLRGLTYVHAMLRYDEKAYASGLPNISAVVKGREVYDPRMEASAWSENAALCILDYLLADFGLNASLDEIDLDSFISAANICDETVATLDGTEKRYTCNGVVDLASKPNDILEDMLTSCAGFLAYTGGKWRLKVGAYDMPVLTIEPKHARDSVLLKPHRSRYRLVNTIRGAFVSPEHQWQPTEYPPVAREVYIAQDGDEEVASTLDLPFTQSHTMAQRIAYIALEKNRRQKQILFPANMIGFQVAAGNTIAVNWPRMGLSGLPCQVTSWLMTEDLGVDLTLDEDGADVYAFTASDLTPLNDTPAIVAPNNTAVPPTAPTGLSIAAGDDYVHITWNRIPDQDLRYVELWEHTADTEDPEDDASRVLEVFGTEVTRNNLTGQQTLYYWVRSVDRYGNKSAFVGPVSDTTTGDQPITLILE</sequence>
<gene>
    <name evidence="1" type="ORF">DI626_00235</name>
</gene>